<name>A0A645DCR8_9ZZZZ</name>
<reference evidence="1" key="1">
    <citation type="submission" date="2019-08" db="EMBL/GenBank/DDBJ databases">
        <authorList>
            <person name="Kucharzyk K."/>
            <person name="Murdoch R.W."/>
            <person name="Higgins S."/>
            <person name="Loffler F."/>
        </authorList>
    </citation>
    <scope>NUCLEOTIDE SEQUENCE</scope>
</reference>
<protein>
    <submittedName>
        <fullName evidence="1">Uncharacterized protein</fullName>
    </submittedName>
</protein>
<dbReference type="EMBL" id="VSSQ01034422">
    <property type="protein sequence ID" value="MPM86362.1"/>
    <property type="molecule type" value="Genomic_DNA"/>
</dbReference>
<comment type="caution">
    <text evidence="1">The sequence shown here is derived from an EMBL/GenBank/DDBJ whole genome shotgun (WGS) entry which is preliminary data.</text>
</comment>
<proteinExistence type="predicted"/>
<organism evidence="1">
    <name type="scientific">bioreactor metagenome</name>
    <dbReference type="NCBI Taxonomy" id="1076179"/>
    <lineage>
        <taxon>unclassified sequences</taxon>
        <taxon>metagenomes</taxon>
        <taxon>ecological metagenomes</taxon>
    </lineage>
</organism>
<evidence type="ECO:0000313" key="1">
    <source>
        <dbReference type="EMBL" id="MPM86362.1"/>
    </source>
</evidence>
<dbReference type="AlphaFoldDB" id="A0A645DCR8"/>
<gene>
    <name evidence="1" type="ORF">SDC9_133451</name>
</gene>
<accession>A0A645DCR8</accession>
<sequence length="88" mass="10360">MGWGDSRIAPTADRLFLELISKDEKMGLTYKRYAINYFLNRDSCTTINRYILTFTYKLNGDIYEKNRLGLHSTWACFIFIRLYVSASN</sequence>